<evidence type="ECO:0000313" key="3">
    <source>
        <dbReference type="Proteomes" id="UP000698963"/>
    </source>
</evidence>
<proteinExistence type="predicted"/>
<protein>
    <submittedName>
        <fullName evidence="2">FeoB-associated Cys-rich membrane protein</fullName>
    </submittedName>
</protein>
<reference evidence="2" key="1">
    <citation type="journal article" date="2021" name="PeerJ">
        <title>Extensive microbial diversity within the chicken gut microbiome revealed by metagenomics and culture.</title>
        <authorList>
            <person name="Gilroy R."/>
            <person name="Ravi A."/>
            <person name="Getino M."/>
            <person name="Pursley I."/>
            <person name="Horton D.L."/>
            <person name="Alikhan N.F."/>
            <person name="Baker D."/>
            <person name="Gharbi K."/>
            <person name="Hall N."/>
            <person name="Watson M."/>
            <person name="Adriaenssens E.M."/>
            <person name="Foster-Nyarko E."/>
            <person name="Jarju S."/>
            <person name="Secka A."/>
            <person name="Antonio M."/>
            <person name="Oren A."/>
            <person name="Chaudhuri R.R."/>
            <person name="La Ragione R."/>
            <person name="Hildebrand F."/>
            <person name="Pallen M.J."/>
        </authorList>
    </citation>
    <scope>NUCLEOTIDE SEQUENCE</scope>
    <source>
        <strain evidence="2">ChiGjej2B2-19336</strain>
    </source>
</reference>
<organism evidence="2 3">
    <name type="scientific">Mailhella massiliensis</name>
    <dbReference type="NCBI Taxonomy" id="1903261"/>
    <lineage>
        <taxon>Bacteria</taxon>
        <taxon>Pseudomonadati</taxon>
        <taxon>Thermodesulfobacteriota</taxon>
        <taxon>Desulfovibrionia</taxon>
        <taxon>Desulfovibrionales</taxon>
        <taxon>Desulfovibrionaceae</taxon>
        <taxon>Mailhella</taxon>
    </lineage>
</organism>
<sequence length="68" mass="6808">MQTAIVFLILALAGVYLFFRFRRSVSGGGCGCGCGSCSCAKKGGCTPQGAPLERSGAETSGPSCGRNG</sequence>
<evidence type="ECO:0000256" key="1">
    <source>
        <dbReference type="SAM" id="MobiDB-lite"/>
    </source>
</evidence>
<reference evidence="2" key="2">
    <citation type="submission" date="2021-09" db="EMBL/GenBank/DDBJ databases">
        <authorList>
            <person name="Gilroy R."/>
        </authorList>
    </citation>
    <scope>NUCLEOTIDE SEQUENCE</scope>
    <source>
        <strain evidence="2">ChiGjej2B2-19336</strain>
    </source>
</reference>
<evidence type="ECO:0000313" key="2">
    <source>
        <dbReference type="EMBL" id="HJD96127.1"/>
    </source>
</evidence>
<accession>A0A921AUN7</accession>
<gene>
    <name evidence="2" type="ORF">K8W16_00570</name>
</gene>
<comment type="caution">
    <text evidence="2">The sequence shown here is derived from an EMBL/GenBank/DDBJ whole genome shotgun (WGS) entry which is preliminary data.</text>
</comment>
<dbReference type="AlphaFoldDB" id="A0A921AUN7"/>
<name>A0A921AUN7_9BACT</name>
<dbReference type="Pfam" id="PF12669">
    <property type="entry name" value="FeoB_associated"/>
    <property type="match status" value="1"/>
</dbReference>
<dbReference type="RefSeq" id="WP_304120239.1">
    <property type="nucleotide sequence ID" value="NZ_DYZA01000014.1"/>
</dbReference>
<dbReference type="EMBL" id="DYZA01000014">
    <property type="protein sequence ID" value="HJD96127.1"/>
    <property type="molecule type" value="Genomic_DNA"/>
</dbReference>
<dbReference type="Proteomes" id="UP000698963">
    <property type="component" value="Unassembled WGS sequence"/>
</dbReference>
<feature type="region of interest" description="Disordered" evidence="1">
    <location>
        <begin position="45"/>
        <end position="68"/>
    </location>
</feature>